<keyword evidence="2" id="KW-0902">Two-component regulatory system</keyword>
<sequence>MPDVVLVDDDDLYREVLTADLADRGFSVLCFADGPSFLEALSNGVDVQVALLDWTLPEMSGFELLGAMRERGIGLPVVFLTGHALPERELQALDRGAIDFVDKSRGTDVLVHRLRVVIEGLRQPPAAPMPEIESHGDLTLDRQAARALWRGQDVALTMTEYKIVALLVLHKGRLQTYRAIYDVAHYEGFVAGSGEHGYTTNVRSMVKRIRKKFMAVDPGFSEIKNMQRIGYSWLDPQR</sequence>
<dbReference type="SMART" id="SM00448">
    <property type="entry name" value="REC"/>
    <property type="match status" value="1"/>
</dbReference>
<evidence type="ECO:0000256" key="2">
    <source>
        <dbReference type="ARBA" id="ARBA00023012"/>
    </source>
</evidence>
<evidence type="ECO:0000256" key="4">
    <source>
        <dbReference type="ARBA" id="ARBA00023125"/>
    </source>
</evidence>
<feature type="DNA-binding region" description="OmpR/PhoB-type" evidence="7">
    <location>
        <begin position="130"/>
        <end position="235"/>
    </location>
</feature>
<dbReference type="Proteomes" id="UP000321058">
    <property type="component" value="Unassembled WGS sequence"/>
</dbReference>
<feature type="domain" description="OmpR/PhoB-type" evidence="9">
    <location>
        <begin position="130"/>
        <end position="235"/>
    </location>
</feature>
<dbReference type="PANTHER" id="PTHR48111:SF1">
    <property type="entry name" value="TWO-COMPONENT RESPONSE REGULATOR ORR33"/>
    <property type="match status" value="1"/>
</dbReference>
<evidence type="ECO:0000259" key="9">
    <source>
        <dbReference type="PROSITE" id="PS51755"/>
    </source>
</evidence>
<dbReference type="Pfam" id="PF00072">
    <property type="entry name" value="Response_reg"/>
    <property type="match status" value="1"/>
</dbReference>
<comment type="caution">
    <text evidence="10">The sequence shown here is derived from an EMBL/GenBank/DDBJ whole genome shotgun (WGS) entry which is preliminary data.</text>
</comment>
<dbReference type="PROSITE" id="PS50110">
    <property type="entry name" value="RESPONSE_REGULATORY"/>
    <property type="match status" value="1"/>
</dbReference>
<dbReference type="RefSeq" id="WP_170303632.1">
    <property type="nucleotide sequence ID" value="NZ_BKAJ01000152.1"/>
</dbReference>
<dbReference type="EMBL" id="BKAJ01000152">
    <property type="protein sequence ID" value="GEP60172.1"/>
    <property type="molecule type" value="Genomic_DNA"/>
</dbReference>
<dbReference type="InterPro" id="IPR001789">
    <property type="entry name" value="Sig_transdc_resp-reg_receiver"/>
</dbReference>
<evidence type="ECO:0000256" key="3">
    <source>
        <dbReference type="ARBA" id="ARBA00023015"/>
    </source>
</evidence>
<keyword evidence="1 6" id="KW-0597">Phosphoprotein</keyword>
<proteinExistence type="predicted"/>
<feature type="modified residue" description="4-aspartylphosphate" evidence="6">
    <location>
        <position position="53"/>
    </location>
</feature>
<dbReference type="Pfam" id="PF00486">
    <property type="entry name" value="Trans_reg_C"/>
    <property type="match status" value="1"/>
</dbReference>
<accession>A0A512NMM4</accession>
<dbReference type="InterPro" id="IPR036388">
    <property type="entry name" value="WH-like_DNA-bd_sf"/>
</dbReference>
<evidence type="ECO:0000256" key="6">
    <source>
        <dbReference type="PROSITE-ProRule" id="PRU00169"/>
    </source>
</evidence>
<dbReference type="InterPro" id="IPR011006">
    <property type="entry name" value="CheY-like_superfamily"/>
</dbReference>
<evidence type="ECO:0000256" key="5">
    <source>
        <dbReference type="ARBA" id="ARBA00023163"/>
    </source>
</evidence>
<evidence type="ECO:0000259" key="8">
    <source>
        <dbReference type="PROSITE" id="PS50110"/>
    </source>
</evidence>
<gene>
    <name evidence="10" type="ORF">RSO01_73380</name>
</gene>
<dbReference type="AlphaFoldDB" id="A0A512NMM4"/>
<keyword evidence="4 7" id="KW-0238">DNA-binding</keyword>
<dbReference type="InterPro" id="IPR001867">
    <property type="entry name" value="OmpR/PhoB-type_DNA-bd"/>
</dbReference>
<dbReference type="SMART" id="SM00862">
    <property type="entry name" value="Trans_reg_C"/>
    <property type="match status" value="1"/>
</dbReference>
<organism evidence="10 11">
    <name type="scientific">Reyranella soli</name>
    <dbReference type="NCBI Taxonomy" id="1230389"/>
    <lineage>
        <taxon>Bacteria</taxon>
        <taxon>Pseudomonadati</taxon>
        <taxon>Pseudomonadota</taxon>
        <taxon>Alphaproteobacteria</taxon>
        <taxon>Hyphomicrobiales</taxon>
        <taxon>Reyranellaceae</taxon>
        <taxon>Reyranella</taxon>
    </lineage>
</organism>
<evidence type="ECO:0000313" key="11">
    <source>
        <dbReference type="Proteomes" id="UP000321058"/>
    </source>
</evidence>
<keyword evidence="3" id="KW-0805">Transcription regulation</keyword>
<evidence type="ECO:0000256" key="7">
    <source>
        <dbReference type="PROSITE-ProRule" id="PRU01091"/>
    </source>
</evidence>
<keyword evidence="11" id="KW-1185">Reference proteome</keyword>
<feature type="domain" description="Response regulatory" evidence="8">
    <location>
        <begin position="3"/>
        <end position="118"/>
    </location>
</feature>
<dbReference type="PROSITE" id="PS51755">
    <property type="entry name" value="OMPR_PHOB"/>
    <property type="match status" value="1"/>
</dbReference>
<name>A0A512NMM4_9HYPH</name>
<dbReference type="GO" id="GO:0032993">
    <property type="term" value="C:protein-DNA complex"/>
    <property type="evidence" value="ECO:0007669"/>
    <property type="project" value="TreeGrafter"/>
</dbReference>
<dbReference type="GO" id="GO:0000976">
    <property type="term" value="F:transcription cis-regulatory region binding"/>
    <property type="evidence" value="ECO:0007669"/>
    <property type="project" value="TreeGrafter"/>
</dbReference>
<dbReference type="CDD" id="cd00156">
    <property type="entry name" value="REC"/>
    <property type="match status" value="1"/>
</dbReference>
<dbReference type="GO" id="GO:0000156">
    <property type="term" value="F:phosphorelay response regulator activity"/>
    <property type="evidence" value="ECO:0007669"/>
    <property type="project" value="TreeGrafter"/>
</dbReference>
<dbReference type="GO" id="GO:0005829">
    <property type="term" value="C:cytosol"/>
    <property type="evidence" value="ECO:0007669"/>
    <property type="project" value="TreeGrafter"/>
</dbReference>
<dbReference type="GO" id="GO:0006355">
    <property type="term" value="P:regulation of DNA-templated transcription"/>
    <property type="evidence" value="ECO:0007669"/>
    <property type="project" value="InterPro"/>
</dbReference>
<dbReference type="CDD" id="cd00383">
    <property type="entry name" value="trans_reg_C"/>
    <property type="match status" value="1"/>
</dbReference>
<evidence type="ECO:0000256" key="1">
    <source>
        <dbReference type="ARBA" id="ARBA00022553"/>
    </source>
</evidence>
<dbReference type="Gene3D" id="3.40.50.2300">
    <property type="match status" value="1"/>
</dbReference>
<protein>
    <submittedName>
        <fullName evidence="10">DNA-binding response regulator</fullName>
    </submittedName>
</protein>
<evidence type="ECO:0000313" key="10">
    <source>
        <dbReference type="EMBL" id="GEP60172.1"/>
    </source>
</evidence>
<dbReference type="SUPFAM" id="SSF52172">
    <property type="entry name" value="CheY-like"/>
    <property type="match status" value="1"/>
</dbReference>
<dbReference type="PANTHER" id="PTHR48111">
    <property type="entry name" value="REGULATOR OF RPOS"/>
    <property type="match status" value="1"/>
</dbReference>
<keyword evidence="5" id="KW-0804">Transcription</keyword>
<reference evidence="10 11" key="1">
    <citation type="submission" date="2019-07" db="EMBL/GenBank/DDBJ databases">
        <title>Whole genome shotgun sequence of Reyranella soli NBRC 108950.</title>
        <authorList>
            <person name="Hosoyama A."/>
            <person name="Uohara A."/>
            <person name="Ohji S."/>
            <person name="Ichikawa N."/>
        </authorList>
    </citation>
    <scope>NUCLEOTIDE SEQUENCE [LARGE SCALE GENOMIC DNA]</scope>
    <source>
        <strain evidence="10 11">NBRC 108950</strain>
    </source>
</reference>
<dbReference type="InterPro" id="IPR039420">
    <property type="entry name" value="WalR-like"/>
</dbReference>
<dbReference type="Gene3D" id="1.10.10.10">
    <property type="entry name" value="Winged helix-like DNA-binding domain superfamily/Winged helix DNA-binding domain"/>
    <property type="match status" value="1"/>
</dbReference>